<dbReference type="SUPFAM" id="SSF56112">
    <property type="entry name" value="Protein kinase-like (PK-like)"/>
    <property type="match status" value="1"/>
</dbReference>
<comment type="caution">
    <text evidence="2">The sequence shown here is derived from an EMBL/GenBank/DDBJ whole genome shotgun (WGS) entry which is preliminary data.</text>
</comment>
<keyword evidence="3" id="KW-1185">Reference proteome</keyword>
<dbReference type="Proteomes" id="UP000009877">
    <property type="component" value="Unassembled WGS sequence"/>
</dbReference>
<protein>
    <recommendedName>
        <fullName evidence="1">Aminoglycoside phosphotransferase domain-containing protein</fullName>
    </recommendedName>
</protein>
<proteinExistence type="predicted"/>
<gene>
    <name evidence="2" type="ORF">C884_01007</name>
</gene>
<accession>M2XXT8</accession>
<organism evidence="2 3">
    <name type="scientific">Kocuria palustris PEL</name>
    <dbReference type="NCBI Taxonomy" id="1236550"/>
    <lineage>
        <taxon>Bacteria</taxon>
        <taxon>Bacillati</taxon>
        <taxon>Actinomycetota</taxon>
        <taxon>Actinomycetes</taxon>
        <taxon>Micrococcales</taxon>
        <taxon>Micrococcaceae</taxon>
        <taxon>Kocuria</taxon>
    </lineage>
</organism>
<dbReference type="EMBL" id="ANHZ02000002">
    <property type="protein sequence ID" value="EME37633.1"/>
    <property type="molecule type" value="Genomic_DNA"/>
</dbReference>
<evidence type="ECO:0000313" key="2">
    <source>
        <dbReference type="EMBL" id="EME37633.1"/>
    </source>
</evidence>
<dbReference type="InterPro" id="IPR011009">
    <property type="entry name" value="Kinase-like_dom_sf"/>
</dbReference>
<feature type="domain" description="Aminoglycoside phosphotransferase" evidence="1">
    <location>
        <begin position="199"/>
        <end position="379"/>
    </location>
</feature>
<dbReference type="RefSeq" id="WP_006213386.1">
    <property type="nucleotide sequence ID" value="NZ_ANHZ02000002.1"/>
</dbReference>
<evidence type="ECO:0000259" key="1">
    <source>
        <dbReference type="Pfam" id="PF01636"/>
    </source>
</evidence>
<dbReference type="InterPro" id="IPR002575">
    <property type="entry name" value="Aminoglycoside_PTrfase"/>
</dbReference>
<dbReference type="Gene3D" id="3.90.1200.10">
    <property type="match status" value="1"/>
</dbReference>
<dbReference type="AlphaFoldDB" id="M2XXT8"/>
<evidence type="ECO:0000313" key="3">
    <source>
        <dbReference type="Proteomes" id="UP000009877"/>
    </source>
</evidence>
<dbReference type="Pfam" id="PF01636">
    <property type="entry name" value="APH"/>
    <property type="match status" value="1"/>
</dbReference>
<sequence length="448" mass="47290">MVPAPPADGVAAELAAVEVLRGSGLRRALDSVLAAHGLALGRRRLCASDGRPWRRIGLHHRPGAGVTGVYALRLRHDLQGAPTWPGRLPSQDPDEVVVCLSTGAMPALPKSGSDSSWGDPGPVAVEAEGCALIGWLWPEDPWLPGLRSSTSLLDPSLGLGLPDPGALSPAPLSYRPTRRAVLRLDADGLDDPAAWLKVVRPARRHELVQRHLSLWEAGVPVPQPLAVSGDGGVLLAHVPGHPASRKRHDHPESPLQAEHLLALLDRLPCSVMDLARRPSWTDRVLDYARSAAASLPGSAEEVLAHAEAVDAARCACEDADLVPSHGDFHAGNVMVGPRLLEPSLGPITGLLDLDSVGPGRLDDDLACYLAHRCAQLGDPRDDRAPLSAPSIAPVLEAFDGIVDPASLRVRVSGVLLSLVSSAARRGGEEAAARRLQQSRQALRAAQEV</sequence>
<reference evidence="2 3" key="1">
    <citation type="journal article" date="2014" name="Genome Announc.">
        <title>Draft Genome Sequence of Kocuria palustris PEL.</title>
        <authorList>
            <person name="Sharma G."/>
            <person name="Khatri I."/>
            <person name="Subramanian S."/>
        </authorList>
    </citation>
    <scope>NUCLEOTIDE SEQUENCE [LARGE SCALE GENOMIC DNA]</scope>
    <source>
        <strain evidence="2 3">PEL</strain>
    </source>
</reference>
<name>M2XXT8_9MICC</name>